<dbReference type="PROSITE" id="PS51257">
    <property type="entry name" value="PROKAR_LIPOPROTEIN"/>
    <property type="match status" value="1"/>
</dbReference>
<keyword evidence="1" id="KW-0732">Signal</keyword>
<reference evidence="2 3" key="1">
    <citation type="submission" date="2021-06" db="EMBL/GenBank/DDBJ databases">
        <title>Microbial metabolic specificity influences pelagic lipid remineralization.</title>
        <authorList>
            <person name="Behrendt L."/>
            <person name="Hunter J.E."/>
            <person name="Alcolombri U."/>
            <person name="Smriga S."/>
            <person name="Mincer T."/>
            <person name="Lowenstein D.P."/>
            <person name="Peaudecerf F.J."/>
            <person name="Fernandez V.I."/>
            <person name="Fredricks H."/>
            <person name="Almblad H."/>
            <person name="Harrison J.J."/>
            <person name="Stocker R."/>
            <person name="Van Mooy B.A.S."/>
        </authorList>
    </citation>
    <scope>NUCLEOTIDE SEQUENCE [LARGE SCALE GENOMIC DNA]</scope>
    <source>
        <strain evidence="2 3">A252</strain>
    </source>
</reference>
<evidence type="ECO:0000256" key="1">
    <source>
        <dbReference type="SAM" id="SignalP"/>
    </source>
</evidence>
<name>A0ABX8IXW2_9GAMM</name>
<evidence type="ECO:0000313" key="2">
    <source>
        <dbReference type="EMBL" id="QWV18562.1"/>
    </source>
</evidence>
<protein>
    <recommendedName>
        <fullName evidence="4">PEGA domain-containing protein</fullName>
    </recommendedName>
</protein>
<organism evidence="2 3">
    <name type="scientific">Stutzerimonas zhaodongensis</name>
    <dbReference type="NCBI Taxonomy" id="1176257"/>
    <lineage>
        <taxon>Bacteria</taxon>
        <taxon>Pseudomonadati</taxon>
        <taxon>Pseudomonadota</taxon>
        <taxon>Gammaproteobacteria</taxon>
        <taxon>Pseudomonadales</taxon>
        <taxon>Pseudomonadaceae</taxon>
        <taxon>Stutzerimonas</taxon>
    </lineage>
</organism>
<dbReference type="RefSeq" id="WP_181690013.1">
    <property type="nucleotide sequence ID" value="NZ_CP076683.1"/>
</dbReference>
<dbReference type="Proteomes" id="UP000683436">
    <property type="component" value="Chromosome"/>
</dbReference>
<evidence type="ECO:0008006" key="4">
    <source>
        <dbReference type="Google" id="ProtNLM"/>
    </source>
</evidence>
<feature type="chain" id="PRO_5046445058" description="PEGA domain-containing protein" evidence="1">
    <location>
        <begin position="20"/>
        <end position="175"/>
    </location>
</feature>
<accession>A0ABX8IXW2</accession>
<evidence type="ECO:0000313" key="3">
    <source>
        <dbReference type="Proteomes" id="UP000683436"/>
    </source>
</evidence>
<keyword evidence="3" id="KW-1185">Reference proteome</keyword>
<sequence>MRKLILAAAIVSVTGCASIVSDSIYPVSVTSAPAGASYEISSESGLIVSSGVTPGQVVLNAGAGYFDGERYTVRYRKDGYEDASSVINSELDGWYWGNILFGGLIGMLAVDPATGAMYKLPKATTAGLAQKQPQLASASVAETSSKKQLLDELAADKSLSYEEYQRRYDIIMRQQ</sequence>
<feature type="signal peptide" evidence="1">
    <location>
        <begin position="1"/>
        <end position="19"/>
    </location>
</feature>
<dbReference type="EMBL" id="CP076683">
    <property type="protein sequence ID" value="QWV18562.1"/>
    <property type="molecule type" value="Genomic_DNA"/>
</dbReference>
<gene>
    <name evidence="2" type="ORF">KQ248_07840</name>
</gene>
<proteinExistence type="predicted"/>